<evidence type="ECO:0000256" key="1">
    <source>
        <dbReference type="SAM" id="Coils"/>
    </source>
</evidence>
<evidence type="ECO:0000313" key="3">
    <source>
        <dbReference type="Proteomes" id="UP000600307"/>
    </source>
</evidence>
<dbReference type="Proteomes" id="UP000600307">
    <property type="component" value="Unassembled WGS sequence"/>
</dbReference>
<keyword evidence="3" id="KW-1185">Reference proteome</keyword>
<feature type="coiled-coil region" evidence="1">
    <location>
        <begin position="35"/>
        <end position="65"/>
    </location>
</feature>
<reference evidence="2 3" key="1">
    <citation type="submission" date="2020-11" db="EMBL/GenBank/DDBJ databases">
        <title>Taxonomic investigation of Rahnella spp.</title>
        <authorList>
            <person name="Lee S.D."/>
        </authorList>
    </citation>
    <scope>NUCLEOTIDE SEQUENCE [LARGE SCALE GENOMIC DNA]</scope>
    <source>
        <strain evidence="2 3">SAP-10</strain>
    </source>
</reference>
<dbReference type="RefSeq" id="WP_195817899.1">
    <property type="nucleotide sequence ID" value="NZ_JADOBH010000005.1"/>
</dbReference>
<name>A0ABS0DVE2_9GAMM</name>
<evidence type="ECO:0000313" key="2">
    <source>
        <dbReference type="EMBL" id="MBF7957805.1"/>
    </source>
</evidence>
<organism evidence="2 3">
    <name type="scientific">Rahnella victoriana</name>
    <dbReference type="NCBI Taxonomy" id="1510570"/>
    <lineage>
        <taxon>Bacteria</taxon>
        <taxon>Pseudomonadati</taxon>
        <taxon>Pseudomonadota</taxon>
        <taxon>Gammaproteobacteria</taxon>
        <taxon>Enterobacterales</taxon>
        <taxon>Yersiniaceae</taxon>
        <taxon>Rahnella</taxon>
    </lineage>
</organism>
<gene>
    <name evidence="2" type="ORF">IV431_19790</name>
</gene>
<proteinExistence type="predicted"/>
<comment type="caution">
    <text evidence="2">The sequence shown here is derived from an EMBL/GenBank/DDBJ whole genome shotgun (WGS) entry which is preliminary data.</text>
</comment>
<protein>
    <submittedName>
        <fullName evidence="2">Uncharacterized protein</fullName>
    </submittedName>
</protein>
<accession>A0ABS0DVE2</accession>
<sequence>MKLAIEHPSARELVDRSRVLVNVMLENPDDNNPNYVLLLILAEQLQQLNDDLEEEEVKQLRTEKLPQ</sequence>
<keyword evidence="1" id="KW-0175">Coiled coil</keyword>
<dbReference type="EMBL" id="JADOBH010000005">
    <property type="protein sequence ID" value="MBF7957805.1"/>
    <property type="molecule type" value="Genomic_DNA"/>
</dbReference>